<comment type="pathway">
    <text evidence="1">Carbohydrate degradation; glycolysis; D-glyceraldehyde 3-phosphate and glycerone phosphate from D-glucose: step 1/4.</text>
</comment>
<dbReference type="OrthoDB" id="6242228at2759"/>
<keyword evidence="5 12" id="KW-0547">Nucleotide-binding</keyword>
<dbReference type="PANTHER" id="PTHR19443">
    <property type="entry name" value="HEXOKINASE"/>
    <property type="match status" value="1"/>
</dbReference>
<dbReference type="GO" id="GO:0006096">
    <property type="term" value="P:glycolytic process"/>
    <property type="evidence" value="ECO:0007669"/>
    <property type="project" value="UniProtKB-UniPathway"/>
</dbReference>
<evidence type="ECO:0000256" key="3">
    <source>
        <dbReference type="ARBA" id="ARBA00009225"/>
    </source>
</evidence>
<dbReference type="GO" id="GO:0005536">
    <property type="term" value="F:D-glucose binding"/>
    <property type="evidence" value="ECO:0007669"/>
    <property type="project" value="InterPro"/>
</dbReference>
<dbReference type="GO" id="GO:0008865">
    <property type="term" value="F:fructokinase activity"/>
    <property type="evidence" value="ECO:0007669"/>
    <property type="project" value="TreeGrafter"/>
</dbReference>
<dbReference type="InterPro" id="IPR043129">
    <property type="entry name" value="ATPase_NBD"/>
</dbReference>
<evidence type="ECO:0000313" key="16">
    <source>
        <dbReference type="Proteomes" id="UP000308267"/>
    </source>
</evidence>
<dbReference type="InterPro" id="IPR022673">
    <property type="entry name" value="Hexokinase_C"/>
</dbReference>
<dbReference type="PROSITE" id="PS51748">
    <property type="entry name" value="HEXOKINASE_2"/>
    <property type="match status" value="1"/>
</dbReference>
<feature type="domain" description="Hexokinase N-terminal" evidence="13">
    <location>
        <begin position="7"/>
        <end position="78"/>
    </location>
</feature>
<evidence type="ECO:0000256" key="9">
    <source>
        <dbReference type="ARBA" id="ARBA00044613"/>
    </source>
</evidence>
<comment type="similarity">
    <text evidence="3 12">Belongs to the hexokinase family.</text>
</comment>
<name>A0A4S2L1G6_OPIFE</name>
<organism evidence="15 16">
    <name type="scientific">Opisthorchis felineus</name>
    <dbReference type="NCBI Taxonomy" id="147828"/>
    <lineage>
        <taxon>Eukaryota</taxon>
        <taxon>Metazoa</taxon>
        <taxon>Spiralia</taxon>
        <taxon>Lophotrochozoa</taxon>
        <taxon>Platyhelminthes</taxon>
        <taxon>Trematoda</taxon>
        <taxon>Digenea</taxon>
        <taxon>Opisthorchiida</taxon>
        <taxon>Opisthorchiata</taxon>
        <taxon>Opisthorchiidae</taxon>
        <taxon>Opisthorchis</taxon>
    </lineage>
</organism>
<protein>
    <recommendedName>
        <fullName evidence="12">Phosphotransferase</fullName>
        <ecNumber evidence="12">2.7.1.-</ecNumber>
    </recommendedName>
</protein>
<dbReference type="PRINTS" id="PR00475">
    <property type="entry name" value="HEXOKINASE"/>
</dbReference>
<dbReference type="GO" id="GO:0005739">
    <property type="term" value="C:mitochondrion"/>
    <property type="evidence" value="ECO:0007669"/>
    <property type="project" value="TreeGrafter"/>
</dbReference>
<sequence>MRKLHESSFDLAVSFNFPVELRSLSTAYLIQWTKEFACDSVVGRDVCALLQEALDNLGLNVKIQAIFNDTVGVMAACCAKDPECAIGLIVSTGLNCCYSEKATRINRPFAKFAEGGELIINTECGGFGSYGSMDQFLTKYDKMVDESSVAPGKQILEKMVSTLYIGELARLVILEATEKKLLFNGHLPERLAVANSFTSQFLFDIDRDPAHVYVSTEVVLRERFKITCIRKMDMVNIRYICRALVTRSGNVVAAIVACLINRMGRHRTTIGVDGAFFRFSSMFPAILVETVTRLIPYSYTFKLKLIDDGTGKGAAAIIGATKAIVLPAPRFTVFRF</sequence>
<dbReference type="InterPro" id="IPR001312">
    <property type="entry name" value="Hexokinase"/>
</dbReference>
<dbReference type="UniPathway" id="UPA00242"/>
<evidence type="ECO:0000256" key="4">
    <source>
        <dbReference type="ARBA" id="ARBA00022679"/>
    </source>
</evidence>
<evidence type="ECO:0000256" key="2">
    <source>
        <dbReference type="ARBA" id="ARBA00005028"/>
    </source>
</evidence>
<evidence type="ECO:0000256" key="7">
    <source>
        <dbReference type="ARBA" id="ARBA00022840"/>
    </source>
</evidence>
<evidence type="ECO:0000259" key="14">
    <source>
        <dbReference type="Pfam" id="PF03727"/>
    </source>
</evidence>
<dbReference type="GO" id="GO:0006006">
    <property type="term" value="P:glucose metabolic process"/>
    <property type="evidence" value="ECO:0007669"/>
    <property type="project" value="TreeGrafter"/>
</dbReference>
<dbReference type="Proteomes" id="UP000308267">
    <property type="component" value="Unassembled WGS sequence"/>
</dbReference>
<comment type="catalytic activity">
    <reaction evidence="11">
        <text>D-glucose + ATP = D-glucose 6-phosphate + ADP + H(+)</text>
        <dbReference type="Rhea" id="RHEA:17825"/>
        <dbReference type="ChEBI" id="CHEBI:4167"/>
        <dbReference type="ChEBI" id="CHEBI:15378"/>
        <dbReference type="ChEBI" id="CHEBI:30616"/>
        <dbReference type="ChEBI" id="CHEBI:61548"/>
        <dbReference type="ChEBI" id="CHEBI:456216"/>
        <dbReference type="EC" id="2.7.1.1"/>
    </reaction>
    <physiologicalReaction direction="left-to-right" evidence="11">
        <dbReference type="Rhea" id="RHEA:17826"/>
    </physiologicalReaction>
</comment>
<comment type="pathway">
    <text evidence="2">Carbohydrate metabolism; hexose metabolism.</text>
</comment>
<evidence type="ECO:0000256" key="1">
    <source>
        <dbReference type="ARBA" id="ARBA00004888"/>
    </source>
</evidence>
<evidence type="ECO:0000259" key="13">
    <source>
        <dbReference type="Pfam" id="PF00349"/>
    </source>
</evidence>
<comment type="caution">
    <text evidence="15">The sequence shown here is derived from an EMBL/GenBank/DDBJ whole genome shotgun (WGS) entry which is preliminary data.</text>
</comment>
<dbReference type="Pfam" id="PF00349">
    <property type="entry name" value="Hexokinase_1"/>
    <property type="match status" value="1"/>
</dbReference>
<evidence type="ECO:0000256" key="12">
    <source>
        <dbReference type="RuleBase" id="RU362007"/>
    </source>
</evidence>
<evidence type="ECO:0000256" key="10">
    <source>
        <dbReference type="ARBA" id="ARBA00047905"/>
    </source>
</evidence>
<dbReference type="GO" id="GO:0005524">
    <property type="term" value="F:ATP binding"/>
    <property type="evidence" value="ECO:0007669"/>
    <property type="project" value="UniProtKB-UniRule"/>
</dbReference>
<keyword evidence="8 12" id="KW-0324">Glycolysis</keyword>
<dbReference type="Pfam" id="PF03727">
    <property type="entry name" value="Hexokinase_2"/>
    <property type="match status" value="1"/>
</dbReference>
<dbReference type="UniPathway" id="UPA00109">
    <property type="reaction ID" value="UER00180"/>
</dbReference>
<dbReference type="GO" id="GO:0005829">
    <property type="term" value="C:cytosol"/>
    <property type="evidence" value="ECO:0007669"/>
    <property type="project" value="TreeGrafter"/>
</dbReference>
<evidence type="ECO:0000256" key="5">
    <source>
        <dbReference type="ARBA" id="ARBA00022741"/>
    </source>
</evidence>
<gene>
    <name evidence="15" type="ORF">CRM22_010127</name>
</gene>
<evidence type="ECO:0000256" key="8">
    <source>
        <dbReference type="ARBA" id="ARBA00023152"/>
    </source>
</evidence>
<proteinExistence type="inferred from homology"/>
<feature type="domain" description="Hexokinase C-terminal" evidence="14">
    <location>
        <begin position="86"/>
        <end position="317"/>
    </location>
</feature>
<reference evidence="15 16" key="1">
    <citation type="journal article" date="2019" name="BMC Genomics">
        <title>New insights from Opisthorchis felineus genome: update on genomics of the epidemiologically important liver flukes.</title>
        <authorList>
            <person name="Ershov N.I."/>
            <person name="Mordvinov V.A."/>
            <person name="Prokhortchouk E.B."/>
            <person name="Pakharukova M.Y."/>
            <person name="Gunbin K.V."/>
            <person name="Ustyantsev K."/>
            <person name="Genaev M.A."/>
            <person name="Blinov A.G."/>
            <person name="Mazur A."/>
            <person name="Boulygina E."/>
            <person name="Tsygankova S."/>
            <person name="Khrameeva E."/>
            <person name="Chekanov N."/>
            <person name="Fan G."/>
            <person name="Xiao A."/>
            <person name="Zhang H."/>
            <person name="Xu X."/>
            <person name="Yang H."/>
            <person name="Solovyev V."/>
            <person name="Lee S.M."/>
            <person name="Liu X."/>
            <person name="Afonnikov D.A."/>
            <person name="Skryabin K.G."/>
        </authorList>
    </citation>
    <scope>NUCLEOTIDE SEQUENCE [LARGE SCALE GENOMIC DNA]</scope>
    <source>
        <strain evidence="15">AK-0245</strain>
        <tissue evidence="15">Whole organism</tissue>
    </source>
</reference>
<dbReference type="EMBL" id="SJOL01009637">
    <property type="protein sequence ID" value="TGZ56602.1"/>
    <property type="molecule type" value="Genomic_DNA"/>
</dbReference>
<keyword evidence="6 12" id="KW-0418">Kinase</keyword>
<dbReference type="EC" id="2.7.1.-" evidence="12"/>
<dbReference type="SUPFAM" id="SSF53067">
    <property type="entry name" value="Actin-like ATPase domain"/>
    <property type="match status" value="2"/>
</dbReference>
<evidence type="ECO:0000256" key="11">
    <source>
        <dbReference type="ARBA" id="ARBA00048160"/>
    </source>
</evidence>
<dbReference type="Gene3D" id="3.40.367.20">
    <property type="match status" value="1"/>
</dbReference>
<comment type="catalytic activity">
    <reaction evidence="10">
        <text>D-fructose + ATP = D-fructose 6-phosphate + ADP + H(+)</text>
        <dbReference type="Rhea" id="RHEA:16125"/>
        <dbReference type="ChEBI" id="CHEBI:15378"/>
        <dbReference type="ChEBI" id="CHEBI:30616"/>
        <dbReference type="ChEBI" id="CHEBI:37721"/>
        <dbReference type="ChEBI" id="CHEBI:61527"/>
        <dbReference type="ChEBI" id="CHEBI:456216"/>
        <dbReference type="EC" id="2.7.1.1"/>
    </reaction>
    <physiologicalReaction direction="left-to-right" evidence="10">
        <dbReference type="Rhea" id="RHEA:16126"/>
    </physiologicalReaction>
</comment>
<dbReference type="STRING" id="147828.A0A4S2L1G6"/>
<comment type="catalytic activity">
    <reaction evidence="9">
        <text>a D-hexose + ATP = a D-hexose 6-phosphate + ADP + H(+)</text>
        <dbReference type="Rhea" id="RHEA:22740"/>
        <dbReference type="ChEBI" id="CHEBI:4194"/>
        <dbReference type="ChEBI" id="CHEBI:15378"/>
        <dbReference type="ChEBI" id="CHEBI:30616"/>
        <dbReference type="ChEBI" id="CHEBI:229467"/>
        <dbReference type="ChEBI" id="CHEBI:456216"/>
        <dbReference type="EC" id="2.7.1.1"/>
    </reaction>
    <physiologicalReaction direction="left-to-right" evidence="9">
        <dbReference type="Rhea" id="RHEA:22741"/>
    </physiologicalReaction>
</comment>
<dbReference type="PANTHER" id="PTHR19443:SF16">
    <property type="entry name" value="HEXOKINASE TYPE 1-RELATED"/>
    <property type="match status" value="1"/>
</dbReference>
<keyword evidence="4 12" id="KW-0808">Transferase</keyword>
<keyword evidence="16" id="KW-1185">Reference proteome</keyword>
<dbReference type="GO" id="GO:0004340">
    <property type="term" value="F:glucokinase activity"/>
    <property type="evidence" value="ECO:0007669"/>
    <property type="project" value="TreeGrafter"/>
</dbReference>
<dbReference type="AlphaFoldDB" id="A0A4S2L1G6"/>
<dbReference type="GO" id="GO:0001678">
    <property type="term" value="P:intracellular glucose homeostasis"/>
    <property type="evidence" value="ECO:0007669"/>
    <property type="project" value="InterPro"/>
</dbReference>
<evidence type="ECO:0000256" key="6">
    <source>
        <dbReference type="ARBA" id="ARBA00022777"/>
    </source>
</evidence>
<accession>A0A4S2L1G6</accession>
<keyword evidence="7 12" id="KW-0067">ATP-binding</keyword>
<dbReference type="InterPro" id="IPR022672">
    <property type="entry name" value="Hexokinase_N"/>
</dbReference>
<dbReference type="Gene3D" id="3.30.420.40">
    <property type="match status" value="1"/>
</dbReference>
<evidence type="ECO:0000313" key="15">
    <source>
        <dbReference type="EMBL" id="TGZ56602.1"/>
    </source>
</evidence>